<evidence type="ECO:0000256" key="4">
    <source>
        <dbReference type="ARBA" id="ARBA00023002"/>
    </source>
</evidence>
<keyword evidence="3" id="KW-0274">FAD</keyword>
<organism evidence="6 7">
    <name type="scientific">Roseateles oligotrophus</name>
    <dbReference type="NCBI Taxonomy" id="1769250"/>
    <lineage>
        <taxon>Bacteria</taxon>
        <taxon>Pseudomonadati</taxon>
        <taxon>Pseudomonadota</taxon>
        <taxon>Betaproteobacteria</taxon>
        <taxon>Burkholderiales</taxon>
        <taxon>Sphaerotilaceae</taxon>
        <taxon>Roseateles</taxon>
    </lineage>
</organism>
<dbReference type="Proteomes" id="UP001209701">
    <property type="component" value="Unassembled WGS sequence"/>
</dbReference>
<protein>
    <submittedName>
        <fullName evidence="6">FAD-dependent oxidoreductase</fullName>
    </submittedName>
</protein>
<dbReference type="InterPro" id="IPR017584">
    <property type="entry name" value="Pyridine_nucleo_diS_OxRdtase_N"/>
</dbReference>
<reference evidence="6 7" key="1">
    <citation type="submission" date="2021-11" db="EMBL/GenBank/DDBJ databases">
        <authorList>
            <person name="Liang Q."/>
            <person name="Mou H."/>
            <person name="Liu Z."/>
        </authorList>
    </citation>
    <scope>NUCLEOTIDE SEQUENCE [LARGE SCALE GENOMIC DNA]</scope>
    <source>
        <strain evidence="6 7">CHU3</strain>
    </source>
</reference>
<evidence type="ECO:0000256" key="1">
    <source>
        <dbReference type="ARBA" id="ARBA00001974"/>
    </source>
</evidence>
<sequence>MKKQLLLVGAGHAHAQVLLDWLHAPLADTELTLVSPTALAPYSGMVPGWLAGTYSFDEICIDFAALAAAAGARFILGHAANLATQDKLLILLDGTQLHYDLLSLNIGSTLTPPALPATCRLLSLRPLGELQQSWESLLADPQLMSGHKPLRITALGGGAAGVEALLATVARLRKLVGPHRALQPQLLTRGDRLLPGMAPAAARAAAQALHAAGVSIQLGRSFDAELAQDCDLLLWATGAKAHSWPATSGLAVTGEGFIRVDEQLRSVSHPQVFAVGDCAEWSSPLPKAGVFAVRMGPVLSRNLRAALDPGSPAATNYKPQRRYLALLATADGGAIASWGSWSLRGRWIARALWRWKDHIDRSFLRRFQLSASPFNSQPSFKRP</sequence>
<dbReference type="Pfam" id="PF07992">
    <property type="entry name" value="Pyr_redox_2"/>
    <property type="match status" value="1"/>
</dbReference>
<evidence type="ECO:0000313" key="6">
    <source>
        <dbReference type="EMBL" id="MCV2369367.1"/>
    </source>
</evidence>
<dbReference type="InterPro" id="IPR051169">
    <property type="entry name" value="NADH-Q_oxidoreductase"/>
</dbReference>
<dbReference type="NCBIfam" id="TIGR03169">
    <property type="entry name" value="Nterm_to_SelD"/>
    <property type="match status" value="1"/>
</dbReference>
<comment type="caution">
    <text evidence="6">The sequence shown here is derived from an EMBL/GenBank/DDBJ whole genome shotgun (WGS) entry which is preliminary data.</text>
</comment>
<dbReference type="PANTHER" id="PTHR42913">
    <property type="entry name" value="APOPTOSIS-INDUCING FACTOR 1"/>
    <property type="match status" value="1"/>
</dbReference>
<evidence type="ECO:0000259" key="5">
    <source>
        <dbReference type="Pfam" id="PF07992"/>
    </source>
</evidence>
<proteinExistence type="predicted"/>
<dbReference type="PANTHER" id="PTHR42913:SF9">
    <property type="entry name" value="SLR1591 PROTEIN"/>
    <property type="match status" value="1"/>
</dbReference>
<name>A0ABT2YH42_9BURK</name>
<evidence type="ECO:0000256" key="2">
    <source>
        <dbReference type="ARBA" id="ARBA00022630"/>
    </source>
</evidence>
<dbReference type="EMBL" id="JAJIRN010000006">
    <property type="protein sequence ID" value="MCV2369367.1"/>
    <property type="molecule type" value="Genomic_DNA"/>
</dbReference>
<dbReference type="Gene3D" id="3.50.50.100">
    <property type="match status" value="1"/>
</dbReference>
<comment type="cofactor">
    <cofactor evidence="1">
        <name>FAD</name>
        <dbReference type="ChEBI" id="CHEBI:57692"/>
    </cofactor>
</comment>
<evidence type="ECO:0000256" key="3">
    <source>
        <dbReference type="ARBA" id="ARBA00022827"/>
    </source>
</evidence>
<keyword evidence="7" id="KW-1185">Reference proteome</keyword>
<accession>A0ABT2YH42</accession>
<dbReference type="RefSeq" id="WP_263571952.1">
    <property type="nucleotide sequence ID" value="NZ_JAJIRN010000006.1"/>
</dbReference>
<keyword evidence="4" id="KW-0560">Oxidoreductase</keyword>
<dbReference type="InterPro" id="IPR023753">
    <property type="entry name" value="FAD/NAD-binding_dom"/>
</dbReference>
<feature type="domain" description="FAD/NAD(P)-binding" evidence="5">
    <location>
        <begin position="4"/>
        <end position="288"/>
    </location>
</feature>
<gene>
    <name evidence="6" type="ORF">LNV07_14885</name>
</gene>
<evidence type="ECO:0000313" key="7">
    <source>
        <dbReference type="Proteomes" id="UP001209701"/>
    </source>
</evidence>
<keyword evidence="2" id="KW-0285">Flavoprotein</keyword>
<dbReference type="InterPro" id="IPR036188">
    <property type="entry name" value="FAD/NAD-bd_sf"/>
</dbReference>
<dbReference type="SUPFAM" id="SSF51905">
    <property type="entry name" value="FAD/NAD(P)-binding domain"/>
    <property type="match status" value="2"/>
</dbReference>